<dbReference type="GO" id="GO:0009252">
    <property type="term" value="P:peptidoglycan biosynthetic process"/>
    <property type="evidence" value="ECO:0007669"/>
    <property type="project" value="UniProtKB-UniRule"/>
</dbReference>
<dbReference type="Gene3D" id="3.90.190.20">
    <property type="entry name" value="Mur ligase, C-terminal domain"/>
    <property type="match status" value="1"/>
</dbReference>
<dbReference type="Pfam" id="PF21799">
    <property type="entry name" value="MurD-like_N"/>
    <property type="match status" value="1"/>
</dbReference>
<dbReference type="GO" id="GO:0005737">
    <property type="term" value="C:cytoplasm"/>
    <property type="evidence" value="ECO:0007669"/>
    <property type="project" value="UniProtKB-SubCell"/>
</dbReference>
<sequence length="449" mass="48525">MKQINQYNGKKVLVLGLAKSGLAAATLLKKLGAVVTVNDGKPLEENEAARTLQAEGINVICGSHPLELLDEGFEVVVKNPGIPYSNPIISTAVLRGIPVITEVEIAGLISEAPFIGITGTNGKTTTTTLINEMMKEDGKGTVLAGNIGEVASEVVQRAKPDDRVVIELSSFQLMGIQTFRPHIAIITNIYDAHLDYHGSKEEYAGAKMNITKNQTEEDYLIINADQQALLSMAGSSQAAVIPFSVNQIVKNGAYIKEGTIFFQEEAIMHTEDVALPGNHNLENILSAVAAVKLSGVSNEAICHVLKTFAGVRHRTQFVREWNGRKFYNDSKATNTLATKSALTAFKSPIVLLAGGLDRGNEFDDLLPHLTSVKAIIAFGETAEKWKNTAAKAGISLFEKADYMTDAVERAVSLSEEGDVVLLSPSCASWDQYKTFEERGDIFINCVNTL</sequence>
<evidence type="ECO:0000256" key="7">
    <source>
        <dbReference type="ARBA" id="ARBA00022490"/>
    </source>
</evidence>
<dbReference type="PANTHER" id="PTHR43692">
    <property type="entry name" value="UDP-N-ACETYLMURAMOYLALANINE--D-GLUTAMATE LIGASE"/>
    <property type="match status" value="1"/>
</dbReference>
<gene>
    <name evidence="17 21" type="primary">murD</name>
    <name evidence="21" type="ORF">AWH48_10410</name>
</gene>
<comment type="subcellular location">
    <subcellularLocation>
        <location evidence="2 17 18">Cytoplasm</location>
    </subcellularLocation>
</comment>
<evidence type="ECO:0000256" key="8">
    <source>
        <dbReference type="ARBA" id="ARBA00022598"/>
    </source>
</evidence>
<dbReference type="GO" id="GO:0005524">
    <property type="term" value="F:ATP binding"/>
    <property type="evidence" value="ECO:0007669"/>
    <property type="project" value="UniProtKB-UniRule"/>
</dbReference>
<evidence type="ECO:0000256" key="4">
    <source>
        <dbReference type="ARBA" id="ARBA00010416"/>
    </source>
</evidence>
<keyword evidence="8 17" id="KW-0436">Ligase</keyword>
<comment type="caution">
    <text evidence="21">The sequence shown here is derived from an EMBL/GenBank/DDBJ whole genome shotgun (WGS) entry which is preliminary data.</text>
</comment>
<feature type="binding site" evidence="17">
    <location>
        <begin position="119"/>
        <end position="125"/>
    </location>
    <ligand>
        <name>ATP</name>
        <dbReference type="ChEBI" id="CHEBI:30616"/>
    </ligand>
</feature>
<dbReference type="HAMAP" id="MF_00639">
    <property type="entry name" value="MurD"/>
    <property type="match status" value="1"/>
</dbReference>
<evidence type="ECO:0000256" key="12">
    <source>
        <dbReference type="ARBA" id="ARBA00022984"/>
    </source>
</evidence>
<comment type="similarity">
    <text evidence="4 17">Belongs to the MurCDEF family.</text>
</comment>
<dbReference type="Gene3D" id="3.40.1190.10">
    <property type="entry name" value="Mur-like, catalytic domain"/>
    <property type="match status" value="1"/>
</dbReference>
<dbReference type="Proteomes" id="UP000077271">
    <property type="component" value="Unassembled WGS sequence"/>
</dbReference>
<dbReference type="UniPathway" id="UPA00219"/>
<name>A0A177KLA2_9BACI</name>
<evidence type="ECO:0000256" key="2">
    <source>
        <dbReference type="ARBA" id="ARBA00004496"/>
    </source>
</evidence>
<dbReference type="GO" id="GO:0071555">
    <property type="term" value="P:cell wall organization"/>
    <property type="evidence" value="ECO:0007669"/>
    <property type="project" value="UniProtKB-KW"/>
</dbReference>
<evidence type="ECO:0000256" key="16">
    <source>
        <dbReference type="ARBA" id="ARBA00047632"/>
    </source>
</evidence>
<protein>
    <recommendedName>
        <fullName evidence="6 17">UDP-N-acetylmuramoylalanine--D-glutamate ligase</fullName>
        <ecNumber evidence="5 17">6.3.2.9</ecNumber>
    </recommendedName>
    <alternativeName>
        <fullName evidence="15 17">D-glutamic acid-adding enzyme</fullName>
    </alternativeName>
    <alternativeName>
        <fullName evidence="14 17">UDP-N-acetylmuramoyl-L-alanyl-D-glutamate synthetase</fullName>
    </alternativeName>
</protein>
<evidence type="ECO:0000256" key="13">
    <source>
        <dbReference type="ARBA" id="ARBA00023316"/>
    </source>
</evidence>
<comment type="catalytic activity">
    <reaction evidence="16 17 18">
        <text>UDP-N-acetyl-alpha-D-muramoyl-L-alanine + D-glutamate + ATP = UDP-N-acetyl-alpha-D-muramoyl-L-alanyl-D-glutamate + ADP + phosphate + H(+)</text>
        <dbReference type="Rhea" id="RHEA:16429"/>
        <dbReference type="ChEBI" id="CHEBI:15378"/>
        <dbReference type="ChEBI" id="CHEBI:29986"/>
        <dbReference type="ChEBI" id="CHEBI:30616"/>
        <dbReference type="ChEBI" id="CHEBI:43474"/>
        <dbReference type="ChEBI" id="CHEBI:83898"/>
        <dbReference type="ChEBI" id="CHEBI:83900"/>
        <dbReference type="ChEBI" id="CHEBI:456216"/>
        <dbReference type="EC" id="6.3.2.9"/>
    </reaction>
</comment>
<evidence type="ECO:0000256" key="9">
    <source>
        <dbReference type="ARBA" id="ARBA00022741"/>
    </source>
</evidence>
<keyword evidence="13 17" id="KW-0961">Cell wall biogenesis/degradation</keyword>
<dbReference type="SUPFAM" id="SSF51984">
    <property type="entry name" value="MurCD N-terminal domain"/>
    <property type="match status" value="1"/>
</dbReference>
<organism evidence="21 22">
    <name type="scientific">Domibacillus aminovorans</name>
    <dbReference type="NCBI Taxonomy" id="29332"/>
    <lineage>
        <taxon>Bacteria</taxon>
        <taxon>Bacillati</taxon>
        <taxon>Bacillota</taxon>
        <taxon>Bacilli</taxon>
        <taxon>Bacillales</taxon>
        <taxon>Bacillaceae</taxon>
        <taxon>Domibacillus</taxon>
    </lineage>
</organism>
<evidence type="ECO:0000256" key="3">
    <source>
        <dbReference type="ARBA" id="ARBA00004752"/>
    </source>
</evidence>
<keyword evidence="9 17" id="KW-0547">Nucleotide-binding</keyword>
<dbReference type="SUPFAM" id="SSF53623">
    <property type="entry name" value="MurD-like peptide ligases, catalytic domain"/>
    <property type="match status" value="1"/>
</dbReference>
<dbReference type="Pfam" id="PF08245">
    <property type="entry name" value="Mur_ligase_M"/>
    <property type="match status" value="1"/>
</dbReference>
<dbReference type="GO" id="GO:0008764">
    <property type="term" value="F:UDP-N-acetylmuramoylalanine-D-glutamate ligase activity"/>
    <property type="evidence" value="ECO:0007669"/>
    <property type="project" value="UniProtKB-UniRule"/>
</dbReference>
<dbReference type="InterPro" id="IPR004101">
    <property type="entry name" value="Mur_ligase_C"/>
</dbReference>
<dbReference type="SUPFAM" id="SSF53244">
    <property type="entry name" value="MurD-like peptide ligases, peptide-binding domain"/>
    <property type="match status" value="1"/>
</dbReference>
<dbReference type="InterPro" id="IPR013221">
    <property type="entry name" value="Mur_ligase_cen"/>
</dbReference>
<evidence type="ECO:0000313" key="21">
    <source>
        <dbReference type="EMBL" id="OAH53685.1"/>
    </source>
</evidence>
<evidence type="ECO:0000256" key="11">
    <source>
        <dbReference type="ARBA" id="ARBA00022960"/>
    </source>
</evidence>
<dbReference type="EMBL" id="LQWZ01000035">
    <property type="protein sequence ID" value="OAH53685.1"/>
    <property type="molecule type" value="Genomic_DNA"/>
</dbReference>
<dbReference type="InterPro" id="IPR036615">
    <property type="entry name" value="Mur_ligase_C_dom_sf"/>
</dbReference>
<evidence type="ECO:0000256" key="10">
    <source>
        <dbReference type="ARBA" id="ARBA00022840"/>
    </source>
</evidence>
<evidence type="ECO:0000256" key="5">
    <source>
        <dbReference type="ARBA" id="ARBA00012212"/>
    </source>
</evidence>
<dbReference type="PANTHER" id="PTHR43692:SF1">
    <property type="entry name" value="UDP-N-ACETYLMURAMOYLALANINE--D-GLUTAMATE LIGASE"/>
    <property type="match status" value="1"/>
</dbReference>
<evidence type="ECO:0000313" key="22">
    <source>
        <dbReference type="Proteomes" id="UP000077271"/>
    </source>
</evidence>
<dbReference type="RefSeq" id="WP_018392266.1">
    <property type="nucleotide sequence ID" value="NZ_LQWZ01000035.1"/>
</dbReference>
<keyword evidence="11 17" id="KW-0133">Cell shape</keyword>
<feature type="domain" description="Mur ligase central" evidence="20">
    <location>
        <begin position="117"/>
        <end position="291"/>
    </location>
</feature>
<dbReference type="Gene3D" id="3.40.50.720">
    <property type="entry name" value="NAD(P)-binding Rossmann-like Domain"/>
    <property type="match status" value="1"/>
</dbReference>
<evidence type="ECO:0000256" key="1">
    <source>
        <dbReference type="ARBA" id="ARBA00002734"/>
    </source>
</evidence>
<proteinExistence type="inferred from homology"/>
<evidence type="ECO:0000256" key="6">
    <source>
        <dbReference type="ARBA" id="ARBA00015655"/>
    </source>
</evidence>
<evidence type="ECO:0000259" key="20">
    <source>
        <dbReference type="Pfam" id="PF08245"/>
    </source>
</evidence>
<dbReference type="InterPro" id="IPR005762">
    <property type="entry name" value="MurD"/>
</dbReference>
<dbReference type="OrthoDB" id="9809796at2"/>
<dbReference type="Pfam" id="PF02875">
    <property type="entry name" value="Mur_ligase_C"/>
    <property type="match status" value="1"/>
</dbReference>
<feature type="domain" description="Mur ligase C-terminal" evidence="19">
    <location>
        <begin position="313"/>
        <end position="426"/>
    </location>
</feature>
<dbReference type="NCBIfam" id="TIGR01087">
    <property type="entry name" value="murD"/>
    <property type="match status" value="1"/>
</dbReference>
<keyword evidence="7 17" id="KW-0963">Cytoplasm</keyword>
<reference evidence="21 22" key="1">
    <citation type="submission" date="2016-01" db="EMBL/GenBank/DDBJ databases">
        <title>Investigation of taxonomic status of Bacillus aminovorans.</title>
        <authorList>
            <person name="Verma A."/>
            <person name="Pal Y."/>
            <person name="Krishnamurthi S."/>
        </authorList>
    </citation>
    <scope>NUCLEOTIDE SEQUENCE [LARGE SCALE GENOMIC DNA]</scope>
    <source>
        <strain evidence="21 22">DSM 4337</strain>
    </source>
</reference>
<comment type="function">
    <text evidence="1 17 18">Cell wall formation. Catalyzes the addition of glutamate to the nucleotide precursor UDP-N-acetylmuramoyl-L-alanine (UMA).</text>
</comment>
<keyword evidence="12 17" id="KW-0573">Peptidoglycan synthesis</keyword>
<dbReference type="EC" id="6.3.2.9" evidence="5 17"/>
<evidence type="ECO:0000256" key="15">
    <source>
        <dbReference type="ARBA" id="ARBA00032324"/>
    </source>
</evidence>
<dbReference type="AlphaFoldDB" id="A0A177KLA2"/>
<accession>A0A177KLA2</accession>
<dbReference type="GO" id="GO:0008360">
    <property type="term" value="P:regulation of cell shape"/>
    <property type="evidence" value="ECO:0007669"/>
    <property type="project" value="UniProtKB-KW"/>
</dbReference>
<dbReference type="GO" id="GO:0051301">
    <property type="term" value="P:cell division"/>
    <property type="evidence" value="ECO:0007669"/>
    <property type="project" value="UniProtKB-KW"/>
</dbReference>
<evidence type="ECO:0000256" key="17">
    <source>
        <dbReference type="HAMAP-Rule" id="MF_00639"/>
    </source>
</evidence>
<dbReference type="InterPro" id="IPR036565">
    <property type="entry name" value="Mur-like_cat_sf"/>
</dbReference>
<keyword evidence="17 18" id="KW-0132">Cell division</keyword>
<keyword evidence="17 18" id="KW-0131">Cell cycle</keyword>
<comment type="pathway">
    <text evidence="3 17 18">Cell wall biogenesis; peptidoglycan biosynthesis.</text>
</comment>
<evidence type="ECO:0000256" key="14">
    <source>
        <dbReference type="ARBA" id="ARBA00030398"/>
    </source>
</evidence>
<evidence type="ECO:0000256" key="18">
    <source>
        <dbReference type="RuleBase" id="RU003664"/>
    </source>
</evidence>
<evidence type="ECO:0000259" key="19">
    <source>
        <dbReference type="Pfam" id="PF02875"/>
    </source>
</evidence>
<keyword evidence="10 17" id="KW-0067">ATP-binding</keyword>